<dbReference type="EMBL" id="JANIEX010000462">
    <property type="protein sequence ID" value="KAJ3566765.1"/>
    <property type="molecule type" value="Genomic_DNA"/>
</dbReference>
<sequence length="129" mass="14399">MPQETATFFTAEAKIYENITIYDNIPQAVINFVACAKHLKSLQANWIFLTVDLDKKGEGTTYWASEVVEWSPVFKGDATVPITSNRDGPAVIAGILSSWVSDSYSEFDGDQWFYKFTPFSGAENQGILE</sequence>
<dbReference type="Proteomes" id="UP001213000">
    <property type="component" value="Unassembled WGS sequence"/>
</dbReference>
<keyword evidence="2" id="KW-1185">Reference proteome</keyword>
<protein>
    <submittedName>
        <fullName evidence="1">Uncharacterized protein</fullName>
    </submittedName>
</protein>
<accession>A0AAD5VSQ5</accession>
<evidence type="ECO:0000313" key="1">
    <source>
        <dbReference type="EMBL" id="KAJ3566765.1"/>
    </source>
</evidence>
<name>A0AAD5VSQ5_9AGAR</name>
<evidence type="ECO:0000313" key="2">
    <source>
        <dbReference type="Proteomes" id="UP001213000"/>
    </source>
</evidence>
<organism evidence="1 2">
    <name type="scientific">Leucocoprinus birnbaumii</name>
    <dbReference type="NCBI Taxonomy" id="56174"/>
    <lineage>
        <taxon>Eukaryota</taxon>
        <taxon>Fungi</taxon>
        <taxon>Dikarya</taxon>
        <taxon>Basidiomycota</taxon>
        <taxon>Agaricomycotina</taxon>
        <taxon>Agaricomycetes</taxon>
        <taxon>Agaricomycetidae</taxon>
        <taxon>Agaricales</taxon>
        <taxon>Agaricineae</taxon>
        <taxon>Agaricaceae</taxon>
        <taxon>Leucocoprinus</taxon>
    </lineage>
</organism>
<proteinExistence type="predicted"/>
<dbReference type="AlphaFoldDB" id="A0AAD5VSQ5"/>
<comment type="caution">
    <text evidence="1">The sequence shown here is derived from an EMBL/GenBank/DDBJ whole genome shotgun (WGS) entry which is preliminary data.</text>
</comment>
<reference evidence="1" key="1">
    <citation type="submission" date="2022-07" db="EMBL/GenBank/DDBJ databases">
        <title>Genome Sequence of Leucocoprinus birnbaumii.</title>
        <authorList>
            <person name="Buettner E."/>
        </authorList>
    </citation>
    <scope>NUCLEOTIDE SEQUENCE</scope>
    <source>
        <strain evidence="1">VT141</strain>
    </source>
</reference>
<gene>
    <name evidence="1" type="ORF">NP233_g6796</name>
</gene>